<dbReference type="GO" id="GO:0004803">
    <property type="term" value="F:transposase activity"/>
    <property type="evidence" value="ECO:0007669"/>
    <property type="project" value="InterPro"/>
</dbReference>
<dbReference type="EMBL" id="LAZR01045834">
    <property type="protein sequence ID" value="KKK97928.1"/>
    <property type="molecule type" value="Genomic_DNA"/>
</dbReference>
<feature type="non-terminal residue" evidence="2">
    <location>
        <position position="97"/>
    </location>
</feature>
<name>A0A0F8ZVQ2_9ZZZZ</name>
<protein>
    <recommendedName>
        <fullName evidence="3">Transposase</fullName>
    </recommendedName>
</protein>
<dbReference type="PANTHER" id="PTHR33215">
    <property type="entry name" value="PROTEIN DISTAL ANTENNA"/>
    <property type="match status" value="1"/>
</dbReference>
<evidence type="ECO:0008006" key="3">
    <source>
        <dbReference type="Google" id="ProtNLM"/>
    </source>
</evidence>
<dbReference type="AlphaFoldDB" id="A0A0F8ZVQ2"/>
<reference evidence="2" key="1">
    <citation type="journal article" date="2015" name="Nature">
        <title>Complex archaea that bridge the gap between prokaryotes and eukaryotes.</title>
        <authorList>
            <person name="Spang A."/>
            <person name="Saw J.H."/>
            <person name="Jorgensen S.L."/>
            <person name="Zaremba-Niedzwiedzka K."/>
            <person name="Martijn J."/>
            <person name="Lind A.E."/>
            <person name="van Eijk R."/>
            <person name="Schleper C."/>
            <person name="Guy L."/>
            <person name="Ettema T.J."/>
        </authorList>
    </citation>
    <scope>NUCLEOTIDE SEQUENCE</scope>
</reference>
<feature type="coiled-coil region" evidence="1">
    <location>
        <begin position="64"/>
        <end position="91"/>
    </location>
</feature>
<dbReference type="GO" id="GO:0003677">
    <property type="term" value="F:DNA binding"/>
    <property type="evidence" value="ECO:0007669"/>
    <property type="project" value="InterPro"/>
</dbReference>
<comment type="caution">
    <text evidence="2">The sequence shown here is derived from an EMBL/GenBank/DDBJ whole genome shotgun (WGS) entry which is preliminary data.</text>
</comment>
<evidence type="ECO:0000313" key="2">
    <source>
        <dbReference type="EMBL" id="KKK97928.1"/>
    </source>
</evidence>
<keyword evidence="1" id="KW-0175">Coiled coil</keyword>
<dbReference type="GO" id="GO:0006313">
    <property type="term" value="P:DNA transposition"/>
    <property type="evidence" value="ECO:0007669"/>
    <property type="project" value="InterPro"/>
</dbReference>
<dbReference type="InterPro" id="IPR009057">
    <property type="entry name" value="Homeodomain-like_sf"/>
</dbReference>
<dbReference type="InterPro" id="IPR051839">
    <property type="entry name" value="RD_transcriptional_regulator"/>
</dbReference>
<dbReference type="Gene3D" id="1.10.10.60">
    <property type="entry name" value="Homeodomain-like"/>
    <property type="match status" value="1"/>
</dbReference>
<gene>
    <name evidence="2" type="ORF">LCGC14_2647860</name>
</gene>
<evidence type="ECO:0000256" key="1">
    <source>
        <dbReference type="SAM" id="Coils"/>
    </source>
</evidence>
<sequence>MGVGRGRRTFAKEFKEDAVRLVTERGLPVAHAAQDLGIHENTLHKWMNQYKADTDEAFPGKGRLKPKDEELRRLQRENAVLKEERDILKKALGIFSK</sequence>
<dbReference type="InterPro" id="IPR002514">
    <property type="entry name" value="Transposase_8"/>
</dbReference>
<dbReference type="Pfam" id="PF01527">
    <property type="entry name" value="HTH_Tnp_1"/>
    <property type="match status" value="1"/>
</dbReference>
<proteinExistence type="predicted"/>
<dbReference type="SUPFAM" id="SSF46689">
    <property type="entry name" value="Homeodomain-like"/>
    <property type="match status" value="1"/>
</dbReference>
<accession>A0A0F8ZVQ2</accession>
<dbReference type="PANTHER" id="PTHR33215:SF13">
    <property type="entry name" value="PROTEIN DISTAL ANTENNA"/>
    <property type="match status" value="1"/>
</dbReference>
<organism evidence="2">
    <name type="scientific">marine sediment metagenome</name>
    <dbReference type="NCBI Taxonomy" id="412755"/>
    <lineage>
        <taxon>unclassified sequences</taxon>
        <taxon>metagenomes</taxon>
        <taxon>ecological metagenomes</taxon>
    </lineage>
</organism>